<accession>C8PSK8</accession>
<evidence type="ECO:0000313" key="1">
    <source>
        <dbReference type="EMBL" id="EEV19607.1"/>
    </source>
</evidence>
<proteinExistence type="predicted"/>
<evidence type="ECO:0000313" key="2">
    <source>
        <dbReference type="Proteomes" id="UP000004509"/>
    </source>
</evidence>
<name>C8PSK8_9SPIR</name>
<reference evidence="1 2" key="1">
    <citation type="submission" date="2009-07" db="EMBL/GenBank/DDBJ databases">
        <authorList>
            <person name="Madupu R."/>
            <person name="Sebastian Y."/>
            <person name="Durkin A.S."/>
            <person name="Torralba M."/>
            <person name="Methe B."/>
            <person name="Sutton G.G."/>
            <person name="Strausberg R.L."/>
            <person name="Nelson K.E."/>
        </authorList>
    </citation>
    <scope>NUCLEOTIDE SEQUENCE [LARGE SCALE GENOMIC DNA]</scope>
    <source>
        <strain evidence="1 2">ATCC 35580</strain>
    </source>
</reference>
<dbReference type="Proteomes" id="UP000004509">
    <property type="component" value="Unassembled WGS sequence"/>
</dbReference>
<dbReference type="AlphaFoldDB" id="C8PSK8"/>
<comment type="caution">
    <text evidence="1">The sequence shown here is derived from an EMBL/GenBank/DDBJ whole genome shotgun (WGS) entry which is preliminary data.</text>
</comment>
<dbReference type="EMBL" id="ACYH01000051">
    <property type="protein sequence ID" value="EEV19607.1"/>
    <property type="molecule type" value="Genomic_DNA"/>
</dbReference>
<gene>
    <name evidence="1" type="ORF">TREVI0001_1046</name>
</gene>
<protein>
    <submittedName>
        <fullName evidence="1">Uncharacterized protein</fullName>
    </submittedName>
</protein>
<organism evidence="1 2">
    <name type="scientific">Treponema vincentii ATCC 35580</name>
    <dbReference type="NCBI Taxonomy" id="596324"/>
    <lineage>
        <taxon>Bacteria</taxon>
        <taxon>Pseudomonadati</taxon>
        <taxon>Spirochaetota</taxon>
        <taxon>Spirochaetia</taxon>
        <taxon>Spirochaetales</taxon>
        <taxon>Treponemataceae</taxon>
        <taxon>Treponema</taxon>
    </lineage>
</organism>
<sequence>MQCLLSFNKPMNMKDVLKTVQINNHDAERWGIKPSYK</sequence>